<protein>
    <submittedName>
        <fullName evidence="8">Prophage CP4-57 integrase</fullName>
    </submittedName>
</protein>
<comment type="similarity">
    <text evidence="1">Belongs to the 'phage' integrase family.</text>
</comment>
<keyword evidence="2" id="KW-0229">DNA integration</keyword>
<evidence type="ECO:0000313" key="9">
    <source>
        <dbReference type="Proteomes" id="UP000071641"/>
    </source>
</evidence>
<evidence type="ECO:0000256" key="5">
    <source>
        <dbReference type="PROSITE-ProRule" id="PRU01248"/>
    </source>
</evidence>
<evidence type="ECO:0000256" key="3">
    <source>
        <dbReference type="ARBA" id="ARBA00023125"/>
    </source>
</evidence>
<dbReference type="Pfam" id="PF22022">
    <property type="entry name" value="Phage_int_M"/>
    <property type="match status" value="1"/>
</dbReference>
<dbReference type="PANTHER" id="PTHR30629">
    <property type="entry name" value="PROPHAGE INTEGRASE"/>
    <property type="match status" value="1"/>
</dbReference>
<keyword evidence="3 5" id="KW-0238">DNA-binding</keyword>
<organism evidence="8 9">
    <name type="scientific">Grimontia celer</name>
    <dbReference type="NCBI Taxonomy" id="1796497"/>
    <lineage>
        <taxon>Bacteria</taxon>
        <taxon>Pseudomonadati</taxon>
        <taxon>Pseudomonadota</taxon>
        <taxon>Gammaproteobacteria</taxon>
        <taxon>Vibrionales</taxon>
        <taxon>Vibrionaceae</taxon>
        <taxon>Grimontia</taxon>
    </lineage>
</organism>
<dbReference type="PROSITE" id="PS51898">
    <property type="entry name" value="TYR_RECOMBINASE"/>
    <property type="match status" value="1"/>
</dbReference>
<dbReference type="CDD" id="cd00801">
    <property type="entry name" value="INT_P4_C"/>
    <property type="match status" value="1"/>
</dbReference>
<gene>
    <name evidence="8" type="primary">intA</name>
    <name evidence="8" type="ORF">GCE9029_00071</name>
</gene>
<dbReference type="InterPro" id="IPR011010">
    <property type="entry name" value="DNA_brk_join_enz"/>
</dbReference>
<reference evidence="9" key="1">
    <citation type="submission" date="2016-02" db="EMBL/GenBank/DDBJ databases">
        <authorList>
            <person name="Rodrigo-Torres Lidia"/>
            <person name="Arahal R.David."/>
        </authorList>
    </citation>
    <scope>NUCLEOTIDE SEQUENCE [LARGE SCALE GENOMIC DNA]</scope>
    <source>
        <strain evidence="9">CECT 9029</strain>
    </source>
</reference>
<feature type="domain" description="Tyr recombinase" evidence="6">
    <location>
        <begin position="212"/>
        <end position="385"/>
    </location>
</feature>
<dbReference type="Pfam" id="PF00589">
    <property type="entry name" value="Phage_integrase"/>
    <property type="match status" value="1"/>
</dbReference>
<dbReference type="OrthoDB" id="9795573at2"/>
<evidence type="ECO:0000313" key="8">
    <source>
        <dbReference type="EMBL" id="CZF77206.1"/>
    </source>
</evidence>
<dbReference type="GO" id="GO:0006310">
    <property type="term" value="P:DNA recombination"/>
    <property type="evidence" value="ECO:0007669"/>
    <property type="project" value="UniProtKB-KW"/>
</dbReference>
<dbReference type="PROSITE" id="PS51900">
    <property type="entry name" value="CB"/>
    <property type="match status" value="1"/>
</dbReference>
<dbReference type="EMBL" id="FIZX01000001">
    <property type="protein sequence ID" value="CZF77206.1"/>
    <property type="molecule type" value="Genomic_DNA"/>
</dbReference>
<sequence length="398" mass="45370">MGNKTKPLSDTEIRSAKIKVREYNLADGRGLQLRVRPNGSKIWLLNYKSPITGKRTNIGLGQYPTVSLSFARQRRNESLTLIAQGKDPKQFRLSQNTQSEEHIHTLKSVSLQWLEVKKASITEGYFTDITRSLELHIFPALGATELVEIKPKMVIETLAPLAAKGSLETVRRLCQRLNEVMTYAVNIGLIEFNTLSGVKAAFASPKRKHQPSIPPQMLPELLKRIFRANIRHVTRQLIMWQLHTMVRPSEAAGARWDEIDWENRLWVIPGSRMKKGVEHKVPLTHQAMSILSDMKQISAHLHHIFPADRGKSEHANPQSANMALKRMGFQGQLVAHGLRSLASTTLNEAEFSPDLIEAALAHLDKNEVRRAYNRTDYINQRKQMMEFWSDHIQRSISF</sequence>
<dbReference type="Gene3D" id="1.10.150.130">
    <property type="match status" value="1"/>
</dbReference>
<keyword evidence="4" id="KW-0233">DNA recombination</keyword>
<evidence type="ECO:0000259" key="7">
    <source>
        <dbReference type="PROSITE" id="PS51900"/>
    </source>
</evidence>
<dbReference type="InterPro" id="IPR050808">
    <property type="entry name" value="Phage_Integrase"/>
</dbReference>
<keyword evidence="9" id="KW-1185">Reference proteome</keyword>
<dbReference type="InterPro" id="IPR038488">
    <property type="entry name" value="Integrase_DNA-bd_sf"/>
</dbReference>
<dbReference type="InterPro" id="IPR013762">
    <property type="entry name" value="Integrase-like_cat_sf"/>
</dbReference>
<evidence type="ECO:0000259" key="6">
    <source>
        <dbReference type="PROSITE" id="PS51898"/>
    </source>
</evidence>
<accession>A0A128ETC0</accession>
<dbReference type="InterPro" id="IPR044068">
    <property type="entry name" value="CB"/>
</dbReference>
<evidence type="ECO:0000256" key="2">
    <source>
        <dbReference type="ARBA" id="ARBA00022908"/>
    </source>
</evidence>
<dbReference type="AlphaFoldDB" id="A0A128ETC0"/>
<dbReference type="InterPro" id="IPR025166">
    <property type="entry name" value="Integrase_DNA_bind_dom"/>
</dbReference>
<feature type="domain" description="Core-binding (CB)" evidence="7">
    <location>
        <begin position="104"/>
        <end position="185"/>
    </location>
</feature>
<dbReference type="GO" id="GO:0003677">
    <property type="term" value="F:DNA binding"/>
    <property type="evidence" value="ECO:0007669"/>
    <property type="project" value="UniProtKB-UniRule"/>
</dbReference>
<dbReference type="Gene3D" id="1.10.443.10">
    <property type="entry name" value="Intergrase catalytic core"/>
    <property type="match status" value="1"/>
</dbReference>
<evidence type="ECO:0000256" key="1">
    <source>
        <dbReference type="ARBA" id="ARBA00008857"/>
    </source>
</evidence>
<dbReference type="PANTHER" id="PTHR30629:SF6">
    <property type="entry name" value="PROPHAGE INTEGRASE INTA-RELATED"/>
    <property type="match status" value="1"/>
</dbReference>
<dbReference type="NCBIfam" id="NF007246">
    <property type="entry name" value="PRK09692.1"/>
    <property type="match status" value="1"/>
</dbReference>
<evidence type="ECO:0000256" key="4">
    <source>
        <dbReference type="ARBA" id="ARBA00023172"/>
    </source>
</evidence>
<dbReference type="STRING" id="1796497.GCE9029_00071"/>
<dbReference type="Pfam" id="PF13356">
    <property type="entry name" value="Arm-DNA-bind_3"/>
    <property type="match status" value="1"/>
</dbReference>
<name>A0A128ETC0_9GAMM</name>
<dbReference type="RefSeq" id="WP_062660563.1">
    <property type="nucleotide sequence ID" value="NZ_FIZX01000001.1"/>
</dbReference>
<proteinExistence type="inferred from homology"/>
<dbReference type="SUPFAM" id="SSF56349">
    <property type="entry name" value="DNA breaking-rejoining enzymes"/>
    <property type="match status" value="1"/>
</dbReference>
<dbReference type="Gene3D" id="3.30.160.390">
    <property type="entry name" value="Integrase, DNA-binding domain"/>
    <property type="match status" value="1"/>
</dbReference>
<dbReference type="InterPro" id="IPR002104">
    <property type="entry name" value="Integrase_catalytic"/>
</dbReference>
<dbReference type="GO" id="GO:0015074">
    <property type="term" value="P:DNA integration"/>
    <property type="evidence" value="ECO:0007669"/>
    <property type="project" value="UniProtKB-KW"/>
</dbReference>
<dbReference type="InterPro" id="IPR053876">
    <property type="entry name" value="Phage_int_M"/>
</dbReference>
<dbReference type="InterPro" id="IPR010998">
    <property type="entry name" value="Integrase_recombinase_N"/>
</dbReference>
<dbReference type="Proteomes" id="UP000071641">
    <property type="component" value="Unassembled WGS sequence"/>
</dbReference>